<comment type="similarity">
    <text evidence="1">Belongs to the glycosyl hydrolase 65 family.</text>
</comment>
<dbReference type="InterPro" id="IPR008928">
    <property type="entry name" value="6-hairpin_glycosidase_sf"/>
</dbReference>
<proteinExistence type="inferred from homology"/>
<name>A0A183AI37_9TREM</name>
<dbReference type="Pfam" id="PF03632">
    <property type="entry name" value="Glyco_hydro_65m"/>
    <property type="match status" value="2"/>
</dbReference>
<dbReference type="GO" id="GO:0004553">
    <property type="term" value="F:hydrolase activity, hydrolyzing O-glycosyl compounds"/>
    <property type="evidence" value="ECO:0007669"/>
    <property type="project" value="TreeGrafter"/>
</dbReference>
<dbReference type="InterPro" id="IPR012341">
    <property type="entry name" value="6hp_glycosidase-like_sf"/>
</dbReference>
<evidence type="ECO:0000259" key="2">
    <source>
        <dbReference type="Pfam" id="PF03632"/>
    </source>
</evidence>
<gene>
    <name evidence="3" type="ORF">ECPE_LOCUS6622</name>
</gene>
<reference evidence="3 4" key="2">
    <citation type="submission" date="2018-11" db="EMBL/GenBank/DDBJ databases">
        <authorList>
            <consortium name="Pathogen Informatics"/>
        </authorList>
    </citation>
    <scope>NUCLEOTIDE SEQUENCE [LARGE SCALE GENOMIC DNA]</scope>
    <source>
        <strain evidence="3 4">Egypt</strain>
    </source>
</reference>
<dbReference type="PANTHER" id="PTHR11051">
    <property type="entry name" value="GLYCOSYL HYDROLASE-RELATED"/>
    <property type="match status" value="1"/>
</dbReference>
<evidence type="ECO:0000313" key="3">
    <source>
        <dbReference type="EMBL" id="VDP78860.1"/>
    </source>
</evidence>
<feature type="domain" description="Glycoside hydrolase family 65 central catalytic" evidence="2">
    <location>
        <begin position="316"/>
        <end position="424"/>
    </location>
</feature>
<organism evidence="5">
    <name type="scientific">Echinostoma caproni</name>
    <dbReference type="NCBI Taxonomy" id="27848"/>
    <lineage>
        <taxon>Eukaryota</taxon>
        <taxon>Metazoa</taxon>
        <taxon>Spiralia</taxon>
        <taxon>Lophotrochozoa</taxon>
        <taxon>Platyhelminthes</taxon>
        <taxon>Trematoda</taxon>
        <taxon>Digenea</taxon>
        <taxon>Plagiorchiida</taxon>
        <taxon>Echinostomata</taxon>
        <taxon>Echinostomatoidea</taxon>
        <taxon>Echinostomatidae</taxon>
        <taxon>Echinostoma</taxon>
    </lineage>
</organism>
<dbReference type="InterPro" id="IPR005195">
    <property type="entry name" value="Glyco_hydro_65_M"/>
</dbReference>
<evidence type="ECO:0000256" key="1">
    <source>
        <dbReference type="ARBA" id="ARBA00006768"/>
    </source>
</evidence>
<keyword evidence="4" id="KW-1185">Reference proteome</keyword>
<dbReference type="WBParaSite" id="ECPE_0000663501-mRNA-1">
    <property type="protein sequence ID" value="ECPE_0000663501-mRNA-1"/>
    <property type="gene ID" value="ECPE_0000663501"/>
</dbReference>
<evidence type="ECO:0000313" key="4">
    <source>
        <dbReference type="Proteomes" id="UP000272942"/>
    </source>
</evidence>
<dbReference type="AlphaFoldDB" id="A0A183AI37"/>
<dbReference type="PANTHER" id="PTHR11051:SF8">
    <property type="entry name" value="PROTEIN-GLUCOSYLGALACTOSYLHYDROXYLYSINE GLUCOSIDASE"/>
    <property type="match status" value="1"/>
</dbReference>
<accession>A0A183AI37</accession>
<dbReference type="GO" id="GO:0005975">
    <property type="term" value="P:carbohydrate metabolic process"/>
    <property type="evidence" value="ECO:0007669"/>
    <property type="project" value="InterPro"/>
</dbReference>
<evidence type="ECO:0000313" key="5">
    <source>
        <dbReference type="WBParaSite" id="ECPE_0000663501-mRNA-1"/>
    </source>
</evidence>
<dbReference type="Gene3D" id="1.50.10.10">
    <property type="match status" value="1"/>
</dbReference>
<dbReference type="SUPFAM" id="SSF48208">
    <property type="entry name" value="Six-hairpin glycosidases"/>
    <property type="match status" value="1"/>
</dbReference>
<dbReference type="EMBL" id="UZAN01043641">
    <property type="protein sequence ID" value="VDP78860.1"/>
    <property type="molecule type" value="Genomic_DNA"/>
</dbReference>
<protein>
    <submittedName>
        <fullName evidence="5">Glyco_hydro_65m domain-containing protein</fullName>
    </submittedName>
</protein>
<dbReference type="Proteomes" id="UP000272942">
    <property type="component" value="Unassembled WGS sequence"/>
</dbReference>
<dbReference type="OrthoDB" id="200349at2759"/>
<reference evidence="5" key="1">
    <citation type="submission" date="2016-06" db="UniProtKB">
        <authorList>
            <consortium name="WormBaseParasite"/>
        </authorList>
    </citation>
    <scope>IDENTIFICATION</scope>
</reference>
<sequence>MEYPKKWSYFTEYFDDVLGPPASYICRSLFSAIIGSTRIIESEEFQPDTSRFYAFTDVVPDTLAQGFILSPTNPYRFFITSFSRVSMSDAVEQYEAAHALCSKGSDPILEEQAKAWSRLWHTGGVCLLPAPSPGDNPTEKCSPHNRLPLIINASQYSLLTCLPTHLSGWIDHCGFFGLCPTGLARGNEEDDYLGHVFWDMEIWMLPWINLFHPTQCRLALDYRYFMLPAARYLAVLDDLEGARYPWESAFTGVETTPWKLAADNQIHNVGAVSFSVQQWLLSNLPDSNCFDHLSAGSNDSAASSDSVDSQTSGSESDKRWFVERGSILLEDVAQFWNSRMQFSEEKKAFVILDVMPPDEYTHSCRNSAYTNAIASLALAAPATFARRQRQHVKQEYLDWETRASQLWMPRDHTHQLMLEHEDYTLG</sequence>
<feature type="domain" description="Glycoside hydrolase family 65 central catalytic" evidence="2">
    <location>
        <begin position="184"/>
        <end position="279"/>
    </location>
</feature>